<feature type="region of interest" description="Disordered" evidence="1">
    <location>
        <begin position="314"/>
        <end position="356"/>
    </location>
</feature>
<protein>
    <submittedName>
        <fullName evidence="3">Uncharacterized protein</fullName>
    </submittedName>
</protein>
<dbReference type="OrthoDB" id="3266934at2759"/>
<keyword evidence="4" id="KW-1185">Reference proteome</keyword>
<proteinExistence type="predicted"/>
<feature type="transmembrane region" description="Helical" evidence="2">
    <location>
        <begin position="180"/>
        <end position="201"/>
    </location>
</feature>
<dbReference type="Proteomes" id="UP000230002">
    <property type="component" value="Unassembled WGS sequence"/>
</dbReference>
<evidence type="ECO:0000256" key="2">
    <source>
        <dbReference type="SAM" id="Phobius"/>
    </source>
</evidence>
<evidence type="ECO:0000256" key="1">
    <source>
        <dbReference type="SAM" id="MobiDB-lite"/>
    </source>
</evidence>
<gene>
    <name evidence="3" type="ORF">GSI_10980</name>
</gene>
<feature type="compositionally biased region" description="Low complexity" evidence="1">
    <location>
        <begin position="259"/>
        <end position="268"/>
    </location>
</feature>
<sequence length="356" mass="37577">MPSTVQSSIAATGTSSTLSGNFAWSNFPSTVDTCTSPTLSWSYLGPPEFFLFLLAADPSTSPFFFQTTIAEDVDVAAVAQWTWPQANVTAGEYVVEAYGPDSTVLASPAFVIANGADTSCLAKTANDPVNTPVNVSVGFSGGLPSQATTTWTINPSPETSIPPAQPLGDRRPDATRITSIAVGVAAGAAVFMVILATVLVHRRRLRREQLRPGSAYSDLSSIYIRPATRRLRRTARGAGATSRPLGHGQVDPLPPSPPLSSSHSPAPSYVSHRHTREEDLAGSIIDVSTIESRISATPSDVPSMAELMGSVSSSVPSYTTNPSRPPSYATDVPYGTTTPRGVRMSYDSEETTLPLM</sequence>
<feature type="region of interest" description="Disordered" evidence="1">
    <location>
        <begin position="233"/>
        <end position="277"/>
    </location>
</feature>
<name>A0A2G8S234_9APHY</name>
<comment type="caution">
    <text evidence="3">The sequence shown here is derived from an EMBL/GenBank/DDBJ whole genome shotgun (WGS) entry which is preliminary data.</text>
</comment>
<keyword evidence="2" id="KW-1133">Transmembrane helix</keyword>
<keyword evidence="2" id="KW-0472">Membrane</keyword>
<evidence type="ECO:0000313" key="3">
    <source>
        <dbReference type="EMBL" id="PIL27826.1"/>
    </source>
</evidence>
<dbReference type="STRING" id="1077348.A0A2G8S234"/>
<dbReference type="AlphaFoldDB" id="A0A2G8S234"/>
<reference evidence="3 4" key="1">
    <citation type="journal article" date="2015" name="Sci. Rep.">
        <title>Chromosome-level genome map provides insights into diverse defense mechanisms in the medicinal fungus Ganoderma sinense.</title>
        <authorList>
            <person name="Zhu Y."/>
            <person name="Xu J."/>
            <person name="Sun C."/>
            <person name="Zhou S."/>
            <person name="Xu H."/>
            <person name="Nelson D.R."/>
            <person name="Qian J."/>
            <person name="Song J."/>
            <person name="Luo H."/>
            <person name="Xiang L."/>
            <person name="Li Y."/>
            <person name="Xu Z."/>
            <person name="Ji A."/>
            <person name="Wang L."/>
            <person name="Lu S."/>
            <person name="Hayward A."/>
            <person name="Sun W."/>
            <person name="Li X."/>
            <person name="Schwartz D.C."/>
            <person name="Wang Y."/>
            <person name="Chen S."/>
        </authorList>
    </citation>
    <scope>NUCLEOTIDE SEQUENCE [LARGE SCALE GENOMIC DNA]</scope>
    <source>
        <strain evidence="3 4">ZZ0214-1</strain>
    </source>
</reference>
<keyword evidence="2" id="KW-0812">Transmembrane</keyword>
<evidence type="ECO:0000313" key="4">
    <source>
        <dbReference type="Proteomes" id="UP000230002"/>
    </source>
</evidence>
<accession>A0A2G8S234</accession>
<dbReference type="EMBL" id="AYKW01000034">
    <property type="protein sequence ID" value="PIL27826.1"/>
    <property type="molecule type" value="Genomic_DNA"/>
</dbReference>
<organism evidence="3 4">
    <name type="scientific">Ganoderma sinense ZZ0214-1</name>
    <dbReference type="NCBI Taxonomy" id="1077348"/>
    <lineage>
        <taxon>Eukaryota</taxon>
        <taxon>Fungi</taxon>
        <taxon>Dikarya</taxon>
        <taxon>Basidiomycota</taxon>
        <taxon>Agaricomycotina</taxon>
        <taxon>Agaricomycetes</taxon>
        <taxon>Polyporales</taxon>
        <taxon>Polyporaceae</taxon>
        <taxon>Ganoderma</taxon>
    </lineage>
</organism>